<accession>A0A1I1DZ11</accession>
<dbReference type="RefSeq" id="WP_139230007.1">
    <property type="nucleotide sequence ID" value="NZ_FOLB01000001.1"/>
</dbReference>
<sequence>MSAVLVPVLVLVVLALVAMAAVRVLRRRDEAVKAEAFSPNTDTLRYHVPEGQDPAAVIAALEVEGYRATLAPAPSIDDVLIPCRAGAERERAHVRAVIAHSALNMEGDPGDHPVVFIDEPREGI</sequence>
<evidence type="ECO:0000313" key="1">
    <source>
        <dbReference type="EMBL" id="SFB79666.1"/>
    </source>
</evidence>
<name>A0A1I1DZ11_9ACTN</name>
<keyword evidence="2" id="KW-1185">Reference proteome</keyword>
<proteinExistence type="predicted"/>
<gene>
    <name evidence="1" type="ORF">SAMN04487968_101555</name>
</gene>
<dbReference type="OrthoDB" id="3790874at2"/>
<dbReference type="Proteomes" id="UP000198832">
    <property type="component" value="Unassembled WGS sequence"/>
</dbReference>
<dbReference type="EMBL" id="FOLB01000001">
    <property type="protein sequence ID" value="SFB79666.1"/>
    <property type="molecule type" value="Genomic_DNA"/>
</dbReference>
<reference evidence="1 2" key="1">
    <citation type="submission" date="2016-10" db="EMBL/GenBank/DDBJ databases">
        <authorList>
            <person name="de Groot N.N."/>
        </authorList>
    </citation>
    <scope>NUCLEOTIDE SEQUENCE [LARGE SCALE GENOMIC DNA]</scope>
    <source>
        <strain evidence="1 2">CGMCC 1.7056</strain>
    </source>
</reference>
<dbReference type="AlphaFoldDB" id="A0A1I1DZ11"/>
<protein>
    <submittedName>
        <fullName evidence="1">Uncharacterized protein</fullName>
    </submittedName>
</protein>
<evidence type="ECO:0000313" key="2">
    <source>
        <dbReference type="Proteomes" id="UP000198832"/>
    </source>
</evidence>
<organism evidence="1 2">
    <name type="scientific">Nocardioides terrae</name>
    <dbReference type="NCBI Taxonomy" id="574651"/>
    <lineage>
        <taxon>Bacteria</taxon>
        <taxon>Bacillati</taxon>
        <taxon>Actinomycetota</taxon>
        <taxon>Actinomycetes</taxon>
        <taxon>Propionibacteriales</taxon>
        <taxon>Nocardioidaceae</taxon>
        <taxon>Nocardioides</taxon>
    </lineage>
</organism>